<evidence type="ECO:0000259" key="4">
    <source>
        <dbReference type="PROSITE" id="PS50987"/>
    </source>
</evidence>
<dbReference type="PRINTS" id="PR00778">
    <property type="entry name" value="HTHARSR"/>
</dbReference>
<dbReference type="SUPFAM" id="SSF46785">
    <property type="entry name" value="Winged helix' DNA-binding domain"/>
    <property type="match status" value="1"/>
</dbReference>
<feature type="domain" description="HTH arsR-type" evidence="4">
    <location>
        <begin position="10"/>
        <end position="105"/>
    </location>
</feature>
<sequence length="116" mass="12497">MNERQPKIAFECCSPEALARGLAALSHPVRIEILRQLSGAEACCCKDVAGRLPLAQSTVSQHLKVLLEAGLLRVRPQAQRSNYTVDREALRALSAAISNLLSECTAAADASQIEKN</sequence>
<accession>Q11JQ4</accession>
<evidence type="ECO:0000313" key="5">
    <source>
        <dbReference type="EMBL" id="ABG62371.1"/>
    </source>
</evidence>
<dbReference type="GO" id="GO:0003677">
    <property type="term" value="F:DNA binding"/>
    <property type="evidence" value="ECO:0007669"/>
    <property type="project" value="UniProtKB-KW"/>
</dbReference>
<dbReference type="InterPro" id="IPR011991">
    <property type="entry name" value="ArsR-like_HTH"/>
</dbReference>
<dbReference type="KEGG" id="mes:Meso_0974"/>
<keyword evidence="2" id="KW-0238">DNA-binding</keyword>
<gene>
    <name evidence="5" type="ordered locus">Meso_0974</name>
</gene>
<dbReference type="Pfam" id="PF12840">
    <property type="entry name" value="HTH_20"/>
    <property type="match status" value="1"/>
</dbReference>
<dbReference type="Gene3D" id="1.10.10.10">
    <property type="entry name" value="Winged helix-like DNA-binding domain superfamily/Winged helix DNA-binding domain"/>
    <property type="match status" value="1"/>
</dbReference>
<organism evidence="5">
    <name type="scientific">Chelativorans sp. (strain BNC1)</name>
    <dbReference type="NCBI Taxonomy" id="266779"/>
    <lineage>
        <taxon>Bacteria</taxon>
        <taxon>Pseudomonadati</taxon>
        <taxon>Pseudomonadota</taxon>
        <taxon>Alphaproteobacteria</taxon>
        <taxon>Hyphomicrobiales</taxon>
        <taxon>Phyllobacteriaceae</taxon>
        <taxon>Chelativorans</taxon>
    </lineage>
</organism>
<dbReference type="OrthoDB" id="9804742at2"/>
<dbReference type="PANTHER" id="PTHR33154:SF15">
    <property type="entry name" value="REGULATORY PROTEIN ARSR"/>
    <property type="match status" value="1"/>
</dbReference>
<dbReference type="InterPro" id="IPR036388">
    <property type="entry name" value="WH-like_DNA-bd_sf"/>
</dbReference>
<dbReference type="InterPro" id="IPR051081">
    <property type="entry name" value="HTH_MetalResp_TranReg"/>
</dbReference>
<dbReference type="GO" id="GO:0003700">
    <property type="term" value="F:DNA-binding transcription factor activity"/>
    <property type="evidence" value="ECO:0007669"/>
    <property type="project" value="InterPro"/>
</dbReference>
<proteinExistence type="predicted"/>
<dbReference type="InterPro" id="IPR036390">
    <property type="entry name" value="WH_DNA-bd_sf"/>
</dbReference>
<dbReference type="HOGENOM" id="CLU_097806_3_2_5"/>
<evidence type="ECO:0000256" key="1">
    <source>
        <dbReference type="ARBA" id="ARBA00023015"/>
    </source>
</evidence>
<dbReference type="PANTHER" id="PTHR33154">
    <property type="entry name" value="TRANSCRIPTIONAL REGULATOR, ARSR FAMILY"/>
    <property type="match status" value="1"/>
</dbReference>
<dbReference type="CDD" id="cd00090">
    <property type="entry name" value="HTH_ARSR"/>
    <property type="match status" value="1"/>
</dbReference>
<dbReference type="PROSITE" id="PS50987">
    <property type="entry name" value="HTH_ARSR_2"/>
    <property type="match status" value="1"/>
</dbReference>
<dbReference type="STRING" id="266779.Meso_0974"/>
<dbReference type="AlphaFoldDB" id="Q11JQ4"/>
<dbReference type="InterPro" id="IPR001845">
    <property type="entry name" value="HTH_ArsR_DNA-bd_dom"/>
</dbReference>
<keyword evidence="1" id="KW-0805">Transcription regulation</keyword>
<reference evidence="5" key="1">
    <citation type="submission" date="2006-06" db="EMBL/GenBank/DDBJ databases">
        <title>Complete sequence of chromosome of Chelativorans sp. BNC1.</title>
        <authorList>
            <consortium name="US DOE Joint Genome Institute"/>
            <person name="Copeland A."/>
            <person name="Lucas S."/>
            <person name="Lapidus A."/>
            <person name="Barry K."/>
            <person name="Detter J.C."/>
            <person name="Glavina del Rio T."/>
            <person name="Hammon N."/>
            <person name="Israni S."/>
            <person name="Dalin E."/>
            <person name="Tice H."/>
            <person name="Pitluck S."/>
            <person name="Chertkov O."/>
            <person name="Brettin T."/>
            <person name="Bruce D."/>
            <person name="Han C."/>
            <person name="Tapia R."/>
            <person name="Gilna P."/>
            <person name="Schmutz J."/>
            <person name="Larimer F."/>
            <person name="Land M."/>
            <person name="Hauser L."/>
            <person name="Kyrpides N."/>
            <person name="Mikhailova N."/>
            <person name="Richardson P."/>
        </authorList>
    </citation>
    <scope>NUCLEOTIDE SEQUENCE</scope>
    <source>
        <strain evidence="5">BNC1</strain>
    </source>
</reference>
<evidence type="ECO:0000256" key="2">
    <source>
        <dbReference type="ARBA" id="ARBA00023125"/>
    </source>
</evidence>
<protein>
    <submittedName>
        <fullName evidence="5">Transcriptional regulator, ArsR family</fullName>
    </submittedName>
</protein>
<evidence type="ECO:0000256" key="3">
    <source>
        <dbReference type="ARBA" id="ARBA00023163"/>
    </source>
</evidence>
<dbReference type="SMART" id="SM00418">
    <property type="entry name" value="HTH_ARSR"/>
    <property type="match status" value="1"/>
</dbReference>
<keyword evidence="3" id="KW-0804">Transcription</keyword>
<dbReference type="eggNOG" id="COG0640">
    <property type="taxonomic scope" value="Bacteria"/>
</dbReference>
<dbReference type="EMBL" id="CP000390">
    <property type="protein sequence ID" value="ABG62371.1"/>
    <property type="molecule type" value="Genomic_DNA"/>
</dbReference>
<dbReference type="NCBIfam" id="NF033788">
    <property type="entry name" value="HTH_metalloreg"/>
    <property type="match status" value="1"/>
</dbReference>
<name>Q11JQ4_CHESB</name>